<evidence type="ECO:0000256" key="1">
    <source>
        <dbReference type="ARBA" id="ARBA00001970"/>
    </source>
</evidence>
<keyword evidence="11 13" id="KW-0472">Membrane</keyword>
<dbReference type="RefSeq" id="WP_263570588.1">
    <property type="nucleotide sequence ID" value="NZ_JAJIRN010000003.1"/>
</dbReference>
<dbReference type="Proteomes" id="UP001209701">
    <property type="component" value="Unassembled WGS sequence"/>
</dbReference>
<keyword evidence="10" id="KW-0408">Iron</keyword>
<dbReference type="SUPFAM" id="SSF81342">
    <property type="entry name" value="Transmembrane di-heme cytochromes"/>
    <property type="match status" value="1"/>
</dbReference>
<comment type="similarity">
    <text evidence="12">Belongs to the cytochrome b561 family.</text>
</comment>
<keyword evidence="5" id="KW-0349">Heme</keyword>
<evidence type="ECO:0000256" key="2">
    <source>
        <dbReference type="ARBA" id="ARBA00004651"/>
    </source>
</evidence>
<evidence type="ECO:0000313" key="15">
    <source>
        <dbReference type="EMBL" id="MCV2367963.1"/>
    </source>
</evidence>
<protein>
    <submittedName>
        <fullName evidence="15">Cytochrome b</fullName>
    </submittedName>
</protein>
<evidence type="ECO:0000256" key="9">
    <source>
        <dbReference type="ARBA" id="ARBA00022989"/>
    </source>
</evidence>
<keyword evidence="9 13" id="KW-1133">Transmembrane helix</keyword>
<proteinExistence type="inferred from homology"/>
<feature type="transmembrane region" description="Helical" evidence="13">
    <location>
        <begin position="89"/>
        <end position="112"/>
    </location>
</feature>
<comment type="caution">
    <text evidence="15">The sequence shown here is derived from an EMBL/GenBank/DDBJ whole genome shotgun (WGS) entry which is preliminary data.</text>
</comment>
<dbReference type="InterPro" id="IPR011577">
    <property type="entry name" value="Cyt_b561_bac/Ni-Hgenase"/>
</dbReference>
<evidence type="ECO:0000256" key="3">
    <source>
        <dbReference type="ARBA" id="ARBA00022448"/>
    </source>
</evidence>
<organism evidence="15 16">
    <name type="scientific">Roseateles oligotrophus</name>
    <dbReference type="NCBI Taxonomy" id="1769250"/>
    <lineage>
        <taxon>Bacteria</taxon>
        <taxon>Pseudomonadati</taxon>
        <taxon>Pseudomonadota</taxon>
        <taxon>Betaproteobacteria</taxon>
        <taxon>Burkholderiales</taxon>
        <taxon>Sphaerotilaceae</taxon>
        <taxon>Roseateles</taxon>
    </lineage>
</organism>
<keyword evidence="8" id="KW-0249">Electron transport</keyword>
<evidence type="ECO:0000256" key="8">
    <source>
        <dbReference type="ARBA" id="ARBA00022982"/>
    </source>
</evidence>
<keyword evidence="3" id="KW-0813">Transport</keyword>
<keyword evidence="7" id="KW-0479">Metal-binding</keyword>
<dbReference type="InterPro" id="IPR052168">
    <property type="entry name" value="Cytochrome_b561_oxidase"/>
</dbReference>
<dbReference type="Pfam" id="PF01292">
    <property type="entry name" value="Ni_hydr_CYTB"/>
    <property type="match status" value="1"/>
</dbReference>
<dbReference type="PROSITE" id="PS51257">
    <property type="entry name" value="PROKAR_LIPOPROTEIN"/>
    <property type="match status" value="1"/>
</dbReference>
<comment type="subcellular location">
    <subcellularLocation>
        <location evidence="2">Cell membrane</location>
        <topology evidence="2">Multi-pass membrane protein</topology>
    </subcellularLocation>
</comment>
<feature type="transmembrane region" description="Helical" evidence="13">
    <location>
        <begin position="50"/>
        <end position="69"/>
    </location>
</feature>
<keyword evidence="6 13" id="KW-0812">Transmembrane</keyword>
<evidence type="ECO:0000256" key="11">
    <source>
        <dbReference type="ARBA" id="ARBA00023136"/>
    </source>
</evidence>
<dbReference type="PANTHER" id="PTHR30529:SF3">
    <property type="entry name" value="CYTOCHROME B561 HOMOLOG 1"/>
    <property type="match status" value="1"/>
</dbReference>
<keyword evidence="16" id="KW-1185">Reference proteome</keyword>
<evidence type="ECO:0000256" key="13">
    <source>
        <dbReference type="SAM" id="Phobius"/>
    </source>
</evidence>
<feature type="domain" description="Cytochrome b561 bacterial/Ni-hydrogenase" evidence="14">
    <location>
        <begin position="9"/>
        <end position="184"/>
    </location>
</feature>
<dbReference type="PANTHER" id="PTHR30529">
    <property type="entry name" value="CYTOCHROME B561"/>
    <property type="match status" value="1"/>
</dbReference>
<comment type="cofactor">
    <cofactor evidence="1">
        <name>heme b</name>
        <dbReference type="ChEBI" id="CHEBI:60344"/>
    </cofactor>
</comment>
<evidence type="ECO:0000256" key="7">
    <source>
        <dbReference type="ARBA" id="ARBA00022723"/>
    </source>
</evidence>
<evidence type="ECO:0000256" key="12">
    <source>
        <dbReference type="ARBA" id="ARBA00037975"/>
    </source>
</evidence>
<evidence type="ECO:0000313" key="16">
    <source>
        <dbReference type="Proteomes" id="UP001209701"/>
    </source>
</evidence>
<feature type="transmembrane region" description="Helical" evidence="13">
    <location>
        <begin position="20"/>
        <end position="38"/>
    </location>
</feature>
<dbReference type="EMBL" id="JAJIRN010000003">
    <property type="protein sequence ID" value="MCV2367963.1"/>
    <property type="molecule type" value="Genomic_DNA"/>
</dbReference>
<evidence type="ECO:0000256" key="5">
    <source>
        <dbReference type="ARBA" id="ARBA00022617"/>
    </source>
</evidence>
<evidence type="ECO:0000256" key="6">
    <source>
        <dbReference type="ARBA" id="ARBA00022692"/>
    </source>
</evidence>
<name>A0ABT2YD47_9BURK</name>
<dbReference type="InterPro" id="IPR016174">
    <property type="entry name" value="Di-haem_cyt_TM"/>
</dbReference>
<evidence type="ECO:0000256" key="10">
    <source>
        <dbReference type="ARBA" id="ARBA00023004"/>
    </source>
</evidence>
<reference evidence="15 16" key="1">
    <citation type="submission" date="2021-11" db="EMBL/GenBank/DDBJ databases">
        <authorList>
            <person name="Liang Q."/>
            <person name="Mou H."/>
            <person name="Liu Z."/>
        </authorList>
    </citation>
    <scope>NUCLEOTIDE SEQUENCE [LARGE SCALE GENOMIC DNA]</scope>
    <source>
        <strain evidence="15 16">CHU3</strain>
    </source>
</reference>
<evidence type="ECO:0000256" key="4">
    <source>
        <dbReference type="ARBA" id="ARBA00022475"/>
    </source>
</evidence>
<keyword evidence="4" id="KW-1003">Cell membrane</keyword>
<accession>A0ABT2YD47</accession>
<gene>
    <name evidence="15" type="ORF">LNV07_07620</name>
</gene>
<sequence length="187" mass="21002">MNWRNTSTRYGNLSMGMHWLMLGLIAAVYACIELRGYFPRGSGLRQGMKNWHFMLGLSVWLLLLLRLALRLTDTAPRIEPPPVKWQSLAATAMHLALYGLMLLMPLLGWMTLSAKGKSLPYFFGFQLPPFLPSLLPPSEAAAELLEELHETGGNIGYVLIGLHATAALYHHYIVRDNTLLRMLPRSG</sequence>
<evidence type="ECO:0000259" key="14">
    <source>
        <dbReference type="Pfam" id="PF01292"/>
    </source>
</evidence>